<dbReference type="Proteomes" id="UP000184112">
    <property type="component" value="Unassembled WGS sequence"/>
</dbReference>
<protein>
    <submittedName>
        <fullName evidence="1">Uncharacterized protein</fullName>
    </submittedName>
</protein>
<name>A0A1M5R841_FLAJO</name>
<dbReference type="RefSeq" id="WP_073410171.1">
    <property type="nucleotide sequence ID" value="NZ_FQWH01000008.1"/>
</dbReference>
<proteinExistence type="predicted"/>
<evidence type="ECO:0000313" key="2">
    <source>
        <dbReference type="Proteomes" id="UP000184112"/>
    </source>
</evidence>
<gene>
    <name evidence="1" type="ORF">SAMN05444388_10845</name>
</gene>
<dbReference type="EMBL" id="FQWH01000008">
    <property type="protein sequence ID" value="SHH22391.1"/>
    <property type="molecule type" value="Genomic_DNA"/>
</dbReference>
<evidence type="ECO:0000313" key="1">
    <source>
        <dbReference type="EMBL" id="SHH22391.1"/>
    </source>
</evidence>
<accession>A0A1M5R841</accession>
<reference evidence="1 2" key="1">
    <citation type="submission" date="2016-11" db="EMBL/GenBank/DDBJ databases">
        <authorList>
            <person name="Jaros S."/>
            <person name="Januszkiewicz K."/>
            <person name="Wedrychowicz H."/>
        </authorList>
    </citation>
    <scope>NUCLEOTIDE SEQUENCE [LARGE SCALE GENOMIC DNA]</scope>
    <source>
        <strain evidence="1 2">DSM 6792</strain>
    </source>
</reference>
<dbReference type="AlphaFoldDB" id="A0A1M5R841"/>
<sequence length="163" mass="19525">MGVFNRNKNKSEDIEFEEAFSSLKRMGEIVPSAKKTFELLTEFNSGTTDFEWDNLISEFHKIQYASNTNSYFYFYLPIISYILYYKPQYEKELLRYLIAPNFANGTSETDEMIEIILGAMKYKLNENQYYLTKESKHWIENELPKLQKEVKREIDVCWKELNE</sequence>
<organism evidence="1 2">
    <name type="scientific">Flavobacterium johnsoniae</name>
    <name type="common">Cytophaga johnsonae</name>
    <dbReference type="NCBI Taxonomy" id="986"/>
    <lineage>
        <taxon>Bacteria</taxon>
        <taxon>Pseudomonadati</taxon>
        <taxon>Bacteroidota</taxon>
        <taxon>Flavobacteriia</taxon>
        <taxon>Flavobacteriales</taxon>
        <taxon>Flavobacteriaceae</taxon>
        <taxon>Flavobacterium</taxon>
    </lineage>
</organism>